<keyword evidence="1" id="KW-0812">Transmembrane</keyword>
<keyword evidence="2" id="KW-0540">Nuclease</keyword>
<keyword evidence="2" id="KW-0255">Endonuclease</keyword>
<proteinExistence type="predicted"/>
<evidence type="ECO:0000313" key="3">
    <source>
        <dbReference type="Proteomes" id="UP000622245"/>
    </source>
</evidence>
<name>A0ABS1YQU7_9ACTN</name>
<feature type="transmembrane region" description="Helical" evidence="1">
    <location>
        <begin position="41"/>
        <end position="58"/>
    </location>
</feature>
<gene>
    <name evidence="2" type="ORF">JM949_33705</name>
</gene>
<evidence type="ECO:0000313" key="2">
    <source>
        <dbReference type="EMBL" id="MBM0279799.1"/>
    </source>
</evidence>
<reference evidence="2 3" key="1">
    <citation type="submission" date="2021-01" db="EMBL/GenBank/DDBJ databases">
        <title>Draft genome sequence of Micromonospora sp. strain STR1s_6.</title>
        <authorList>
            <person name="Karlyshev A."/>
            <person name="Jawad R."/>
        </authorList>
    </citation>
    <scope>NUCLEOTIDE SEQUENCE [LARGE SCALE GENOMIC DNA]</scope>
    <source>
        <strain evidence="2 3">STR1S-6</strain>
    </source>
</reference>
<keyword evidence="3" id="KW-1185">Reference proteome</keyword>
<keyword evidence="1" id="KW-1133">Transmembrane helix</keyword>
<keyword evidence="2" id="KW-0378">Hydrolase</keyword>
<evidence type="ECO:0000256" key="1">
    <source>
        <dbReference type="SAM" id="Phobius"/>
    </source>
</evidence>
<comment type="caution">
    <text evidence="2">The sequence shown here is derived from an EMBL/GenBank/DDBJ whole genome shotgun (WGS) entry which is preliminary data.</text>
</comment>
<protein>
    <submittedName>
        <fullName evidence="2">Endonuclease</fullName>
    </submittedName>
</protein>
<dbReference type="EMBL" id="JAEVHL010000359">
    <property type="protein sequence ID" value="MBM0279799.1"/>
    <property type="molecule type" value="Genomic_DNA"/>
</dbReference>
<dbReference type="Proteomes" id="UP000622245">
    <property type="component" value="Unassembled WGS sequence"/>
</dbReference>
<organism evidence="2 3">
    <name type="scientific">Micromonospora tarensis</name>
    <dbReference type="NCBI Taxonomy" id="2806100"/>
    <lineage>
        <taxon>Bacteria</taxon>
        <taxon>Bacillati</taxon>
        <taxon>Actinomycetota</taxon>
        <taxon>Actinomycetes</taxon>
        <taxon>Micromonosporales</taxon>
        <taxon>Micromonosporaceae</taxon>
        <taxon>Micromonospora</taxon>
    </lineage>
</organism>
<keyword evidence="1" id="KW-0472">Membrane</keyword>
<dbReference type="GO" id="GO:0004519">
    <property type="term" value="F:endonuclease activity"/>
    <property type="evidence" value="ECO:0007669"/>
    <property type="project" value="UniProtKB-KW"/>
</dbReference>
<accession>A0ABS1YQU7</accession>
<sequence length="77" mass="7589">MAVAGFLCTALTRPPRGRTRAYGPVALLAGAVLFALDRGDLLVAAILLAALGLGASLARTDDASVAPGEDASQAAPA</sequence>
<feature type="non-terminal residue" evidence="2">
    <location>
        <position position="77"/>
    </location>
</feature>